<comment type="similarity">
    <text evidence="1 5">Belongs to the GTP cyclohydrolase I type 2/NIF3 family.</text>
</comment>
<evidence type="ECO:0000256" key="4">
    <source>
        <dbReference type="ARBA" id="ARBA00022723"/>
    </source>
</evidence>
<evidence type="ECO:0000313" key="8">
    <source>
        <dbReference type="Proteomes" id="UP000057158"/>
    </source>
</evidence>
<feature type="binding site" evidence="6">
    <location>
        <position position="109"/>
    </location>
    <ligand>
        <name>a divalent metal cation</name>
        <dbReference type="ChEBI" id="CHEBI:60240"/>
        <label>1</label>
    </ligand>
</feature>
<proteinExistence type="inferred from homology"/>
<dbReference type="Gene3D" id="3.40.1390.30">
    <property type="entry name" value="NIF3 (NGG1p interacting factor 3)-like"/>
    <property type="match status" value="2"/>
</dbReference>
<dbReference type="NCBIfam" id="TIGR00486">
    <property type="entry name" value="YbgI_SA1388"/>
    <property type="match status" value="1"/>
</dbReference>
<feature type="binding site" evidence="6">
    <location>
        <position position="338"/>
    </location>
    <ligand>
        <name>a divalent metal cation</name>
        <dbReference type="ChEBI" id="CHEBI:60240"/>
        <label>1</label>
    </ligand>
</feature>
<feature type="binding site" evidence="6">
    <location>
        <position position="334"/>
    </location>
    <ligand>
        <name>a divalent metal cation</name>
        <dbReference type="ChEBI" id="CHEBI:60240"/>
        <label>1</label>
    </ligand>
</feature>
<sequence length="375" mass="39942">MKKERIVRIQELIGLVHSLYPPALAEEWDNVGLQVGDPAAAVSRVLVALDPGEAALAEARRSNAQALLTHHPLLFRPLHTLVPADETGRVLFSAVKNDIAILCAHTNLDRGRDGLSDWLAQRLGLVDAAVLAPGAADLLKLTVFVPAGYEEAVAEALFRGGAGRIGRYDRCAFRTVGTGTFRPGAGATPFIGAVGSSEEVREVRLETVLPRDRLTRVVERMAKAHPYEEVAYDLVPLANRRSDVGLGRIGRLAEATTLGAFALRVKEALGATGVRIAGETAGKVSRVAVCGGSGASLLGEALRQGADVLVTGDVKYHEARAAESQGIALIDAGHFATEHLMVPELARTLRQGAKERGLKIEFIELEGEKDPFVAI</sequence>
<evidence type="ECO:0000313" key="7">
    <source>
        <dbReference type="EMBL" id="ALC17907.1"/>
    </source>
</evidence>
<dbReference type="PIRSF" id="PIRSF037489">
    <property type="entry name" value="UCP037489_NIF3_YqfO"/>
    <property type="match status" value="1"/>
</dbReference>
<dbReference type="OrthoDB" id="9792792at2"/>
<dbReference type="InterPro" id="IPR036069">
    <property type="entry name" value="DUF34/NIF3_sf"/>
</dbReference>
<dbReference type="SUPFAM" id="SSF102705">
    <property type="entry name" value="NIF3 (NGG1p interacting factor 3)-like"/>
    <property type="match status" value="1"/>
</dbReference>
<evidence type="ECO:0000256" key="1">
    <source>
        <dbReference type="ARBA" id="ARBA00006964"/>
    </source>
</evidence>
<dbReference type="Gene3D" id="3.30.70.120">
    <property type="match status" value="1"/>
</dbReference>
<dbReference type="InterPro" id="IPR015867">
    <property type="entry name" value="N-reg_PII/ATP_PRibTrfase_C"/>
</dbReference>
<dbReference type="STRING" id="1603606.DSOUD_3183"/>
<dbReference type="KEGG" id="des:DSOUD_3183"/>
<dbReference type="AlphaFoldDB" id="A0A0M4DKR7"/>
<feature type="binding site" evidence="6">
    <location>
        <position position="71"/>
    </location>
    <ligand>
        <name>a divalent metal cation</name>
        <dbReference type="ChEBI" id="CHEBI:60240"/>
        <label>1</label>
    </ligand>
</feature>
<dbReference type="PANTHER" id="PTHR13799">
    <property type="entry name" value="NGG1 INTERACTING FACTOR 3"/>
    <property type="match status" value="1"/>
</dbReference>
<dbReference type="GO" id="GO:0046872">
    <property type="term" value="F:metal ion binding"/>
    <property type="evidence" value="ECO:0007669"/>
    <property type="project" value="UniProtKB-UniRule"/>
</dbReference>
<dbReference type="Pfam" id="PF01784">
    <property type="entry name" value="DUF34_NIF3"/>
    <property type="match status" value="1"/>
</dbReference>
<protein>
    <recommendedName>
        <fullName evidence="3 5">GTP cyclohydrolase 1 type 2 homolog</fullName>
    </recommendedName>
</protein>
<dbReference type="FunFam" id="3.40.1390.30:FF:000001">
    <property type="entry name" value="GTP cyclohydrolase 1 type 2"/>
    <property type="match status" value="1"/>
</dbReference>
<evidence type="ECO:0000256" key="6">
    <source>
        <dbReference type="PIRSR" id="PIRSR602678-1"/>
    </source>
</evidence>
<evidence type="ECO:0000256" key="3">
    <source>
        <dbReference type="ARBA" id="ARBA00022112"/>
    </source>
</evidence>
<evidence type="ECO:0000256" key="5">
    <source>
        <dbReference type="PIRNR" id="PIRNR037489"/>
    </source>
</evidence>
<dbReference type="PATRIC" id="fig|1603606.3.peg.3428"/>
<reference evidence="7 8" key="1">
    <citation type="submission" date="2015-07" db="EMBL/GenBank/DDBJ databases">
        <title>Isolation and Genomic Characterization of a Novel Halophilic Metal-Reducing Deltaproteobacterium from the Deep Subsurface.</title>
        <authorList>
            <person name="Badalamenti J.P."/>
            <person name="Summers Z.M."/>
            <person name="Gralnick J.A."/>
            <person name="Bond D.R."/>
        </authorList>
    </citation>
    <scope>NUCLEOTIDE SEQUENCE [LARGE SCALE GENOMIC DNA]</scope>
    <source>
        <strain evidence="7 8">WTL</strain>
    </source>
</reference>
<dbReference type="InterPro" id="IPR002678">
    <property type="entry name" value="DUF34/NIF3"/>
</dbReference>
<dbReference type="EMBL" id="CP010802">
    <property type="protein sequence ID" value="ALC17907.1"/>
    <property type="molecule type" value="Genomic_DNA"/>
</dbReference>
<dbReference type="PANTHER" id="PTHR13799:SF14">
    <property type="entry name" value="GTP CYCLOHYDROLASE 1 TYPE 2 HOMOLOG"/>
    <property type="match status" value="1"/>
</dbReference>
<feature type="binding site" evidence="6">
    <location>
        <position position="70"/>
    </location>
    <ligand>
        <name>a divalent metal cation</name>
        <dbReference type="ChEBI" id="CHEBI:60240"/>
        <label>1</label>
    </ligand>
</feature>
<keyword evidence="8" id="KW-1185">Reference proteome</keyword>
<dbReference type="InterPro" id="IPR017221">
    <property type="entry name" value="DUF34/NIF3_bac"/>
</dbReference>
<dbReference type="RefSeq" id="WP_053551881.1">
    <property type="nucleotide sequence ID" value="NZ_CP010802.1"/>
</dbReference>
<organism evidence="7 8">
    <name type="scientific">Desulfuromonas soudanensis</name>
    <dbReference type="NCBI Taxonomy" id="1603606"/>
    <lineage>
        <taxon>Bacteria</taxon>
        <taxon>Pseudomonadati</taxon>
        <taxon>Thermodesulfobacteriota</taxon>
        <taxon>Desulfuromonadia</taxon>
        <taxon>Desulfuromonadales</taxon>
        <taxon>Desulfuromonadaceae</taxon>
        <taxon>Desulfuromonas</taxon>
    </lineage>
</organism>
<evidence type="ECO:0000256" key="2">
    <source>
        <dbReference type="ARBA" id="ARBA00011643"/>
    </source>
</evidence>
<name>A0A0M4DKR7_9BACT</name>
<dbReference type="Proteomes" id="UP000057158">
    <property type="component" value="Chromosome"/>
</dbReference>
<gene>
    <name evidence="7" type="primary">yqfO</name>
    <name evidence="7" type="ORF">DSOUD_3183</name>
</gene>
<comment type="subunit">
    <text evidence="2">Homohexamer.</text>
</comment>
<accession>A0A0M4DKR7</accession>
<keyword evidence="4 5" id="KW-0479">Metal-binding</keyword>
<dbReference type="GO" id="GO:0005737">
    <property type="term" value="C:cytoplasm"/>
    <property type="evidence" value="ECO:0007669"/>
    <property type="project" value="TreeGrafter"/>
</dbReference>